<feature type="chain" id="PRO_5007622308" description="peptidoglycan glycosyltransferase" evidence="12">
    <location>
        <begin position="21"/>
        <end position="738"/>
    </location>
</feature>
<dbReference type="AlphaFoldDB" id="A0A158BWQ0"/>
<comment type="similarity">
    <text evidence="3">In the N-terminal section; belongs to the glycosyltransferase 51 family.</text>
</comment>
<dbReference type="GO" id="GO:0004180">
    <property type="term" value="F:carboxypeptidase activity"/>
    <property type="evidence" value="ECO:0007669"/>
    <property type="project" value="UniProtKB-KW"/>
</dbReference>
<feature type="domain" description="Glycosyl transferase family 51" evidence="14">
    <location>
        <begin position="51"/>
        <end position="220"/>
    </location>
</feature>
<evidence type="ECO:0000256" key="3">
    <source>
        <dbReference type="ARBA" id="ARBA00007739"/>
    </source>
</evidence>
<reference evidence="16" key="1">
    <citation type="submission" date="2016-01" db="EMBL/GenBank/DDBJ databases">
        <authorList>
            <person name="Peeters C."/>
        </authorList>
    </citation>
    <scope>NUCLEOTIDE SEQUENCE</scope>
    <source>
        <strain evidence="16">LMG 29321</strain>
    </source>
</reference>
<dbReference type="InterPro" id="IPR036950">
    <property type="entry name" value="PBP_transglycosylase"/>
</dbReference>
<evidence type="ECO:0000313" key="17">
    <source>
        <dbReference type="Proteomes" id="UP000071859"/>
    </source>
</evidence>
<keyword evidence="9" id="KW-0511">Multifunctional enzyme</keyword>
<feature type="signal peptide" evidence="12">
    <location>
        <begin position="1"/>
        <end position="20"/>
    </location>
</feature>
<dbReference type="InterPro" id="IPR012338">
    <property type="entry name" value="Beta-lactam/transpept-like"/>
</dbReference>
<evidence type="ECO:0000256" key="8">
    <source>
        <dbReference type="ARBA" id="ARBA00022801"/>
    </source>
</evidence>
<evidence type="ECO:0000256" key="12">
    <source>
        <dbReference type="SAM" id="SignalP"/>
    </source>
</evidence>
<evidence type="ECO:0000256" key="4">
    <source>
        <dbReference type="ARBA" id="ARBA00022645"/>
    </source>
</evidence>
<evidence type="ECO:0000259" key="13">
    <source>
        <dbReference type="Pfam" id="PF00905"/>
    </source>
</evidence>
<evidence type="ECO:0000256" key="6">
    <source>
        <dbReference type="ARBA" id="ARBA00022676"/>
    </source>
</evidence>
<dbReference type="InterPro" id="IPR011815">
    <property type="entry name" value="PBP_1c"/>
</dbReference>
<dbReference type="Gene3D" id="1.10.3810.10">
    <property type="entry name" value="Biosynthetic peptidoglycan transglycosylase-like"/>
    <property type="match status" value="1"/>
</dbReference>
<evidence type="ECO:0000256" key="11">
    <source>
        <dbReference type="ARBA" id="ARBA00049902"/>
    </source>
</evidence>
<keyword evidence="5" id="KW-0645">Protease</keyword>
<evidence type="ECO:0000256" key="10">
    <source>
        <dbReference type="ARBA" id="ARBA00044770"/>
    </source>
</evidence>
<feature type="domain" description="Penicillin-binding protein transpeptidase" evidence="13">
    <location>
        <begin position="315"/>
        <end position="551"/>
    </location>
</feature>
<dbReference type="Pfam" id="PF00912">
    <property type="entry name" value="Transgly"/>
    <property type="match status" value="1"/>
</dbReference>
<accession>A0A158BWQ0</accession>
<feature type="domain" description="Penicillin-binding C-terminal" evidence="15">
    <location>
        <begin position="640"/>
        <end position="723"/>
    </location>
</feature>
<dbReference type="InterPro" id="IPR009647">
    <property type="entry name" value="PBP_C"/>
</dbReference>
<dbReference type="Pfam" id="PF06832">
    <property type="entry name" value="BiPBP_C"/>
    <property type="match status" value="1"/>
</dbReference>
<keyword evidence="6" id="KW-0328">Glycosyltransferase</keyword>
<keyword evidence="8" id="KW-0378">Hydrolase</keyword>
<evidence type="ECO:0000256" key="7">
    <source>
        <dbReference type="ARBA" id="ARBA00022679"/>
    </source>
</evidence>
<dbReference type="InterPro" id="IPR001460">
    <property type="entry name" value="PCN-bd_Tpept"/>
</dbReference>
<evidence type="ECO:0000256" key="1">
    <source>
        <dbReference type="ARBA" id="ARBA00004752"/>
    </source>
</evidence>
<evidence type="ECO:0000256" key="9">
    <source>
        <dbReference type="ARBA" id="ARBA00023268"/>
    </source>
</evidence>
<dbReference type="SUPFAM" id="SSF56601">
    <property type="entry name" value="beta-lactamase/transpeptidase-like"/>
    <property type="match status" value="1"/>
</dbReference>
<protein>
    <recommendedName>
        <fullName evidence="10">peptidoglycan glycosyltransferase</fullName>
        <ecNumber evidence="10">2.4.99.28</ecNumber>
    </recommendedName>
</protein>
<dbReference type="RefSeq" id="WP_062605568.1">
    <property type="nucleotide sequence ID" value="NZ_FCOX02000014.1"/>
</dbReference>
<dbReference type="GO" id="GO:0008955">
    <property type="term" value="F:peptidoglycan glycosyltransferase activity"/>
    <property type="evidence" value="ECO:0007669"/>
    <property type="project" value="UniProtKB-EC"/>
</dbReference>
<dbReference type="GO" id="GO:0006508">
    <property type="term" value="P:proteolysis"/>
    <property type="evidence" value="ECO:0007669"/>
    <property type="project" value="UniProtKB-KW"/>
</dbReference>
<comment type="pathway">
    <text evidence="1">Cell wall biogenesis; peptidoglycan biosynthesis.</text>
</comment>
<evidence type="ECO:0000313" key="16">
    <source>
        <dbReference type="EMBL" id="SAK73697.1"/>
    </source>
</evidence>
<keyword evidence="17" id="KW-1185">Reference proteome</keyword>
<dbReference type="InterPro" id="IPR001264">
    <property type="entry name" value="Glyco_trans_51"/>
</dbReference>
<sequence length="738" mass="79670">MKRRAACFVIACMLSAAAYASPSFDDVRAKWRSSDWVLLSRDDEPLARTRIDKHARRGDWIALADVSPALREAIVVSEDKRFYEHAGVDWRGAAAAAWGNLWNTRTRGASTVTMQLTSLIDQDDKPNGRRSIGEKAQQTVGALWLERSWRKDQILEAYLNLVPFRGEIVGLSALSQTLFGKAPSGLDEREAALAAALVRAPNAAYPKVAARACVILRDMQTLHGIARGVDPCINLDSYVQLTLTRTASAPALAQVDDALAPHLARRVASEVHPQAGARVRSTLDARLQRFARDTLARTLAELNARAHPRNVHDAAAIVIDNRSGDVLAWVGSAGGLSNAPEVDAVLAARQAGSTLKPFLYAQAIDEKRVTAATLLDDAPLDLATGGGLYIPQNYDHDFKGWVSVRTALGSSLNVPAVRTLVMVTPHRFAKTLVALGLPLSQAGDYYGFSLALGSADVTLATLANAYRALANGGVARPIFDLAEHRAAPAGTRVFSPEASFIVTDILADNNARTRTFGFDSVLATRAFSAVKTGTSKDMRDNWAVGFTSRYTVGVWVGNADGAPMWDVSGVSGAAPAWNAIVSYLNRRADSRPPRAPADAVTTRITYQNDIEPARSEWFVRGTQMSTIGLTAYAAQAARGAQTDAQSARIATPTDGTIFALDPDIPPARQRVWFERATSDARLAWRLDDKPYGHDARAAWLPWPGRHVLELVDARGEVVDKVGFEVRGAFAKTAAPPSK</sequence>
<comment type="caution">
    <text evidence="16">The sequence shown here is derived from an EMBL/GenBank/DDBJ whole genome shotgun (WGS) entry which is preliminary data.</text>
</comment>
<dbReference type="OrthoDB" id="9766909at2"/>
<dbReference type="GO" id="GO:0008658">
    <property type="term" value="F:penicillin binding"/>
    <property type="evidence" value="ECO:0007669"/>
    <property type="project" value="InterPro"/>
</dbReference>
<gene>
    <name evidence="16" type="ORF">AWB78_03110</name>
</gene>
<keyword evidence="7" id="KW-0808">Transferase</keyword>
<organism evidence="16 17">
    <name type="scientific">Caballeronia calidae</name>
    <dbReference type="NCBI Taxonomy" id="1777139"/>
    <lineage>
        <taxon>Bacteria</taxon>
        <taxon>Pseudomonadati</taxon>
        <taxon>Pseudomonadota</taxon>
        <taxon>Betaproteobacteria</taxon>
        <taxon>Burkholderiales</taxon>
        <taxon>Burkholderiaceae</taxon>
        <taxon>Caballeronia</taxon>
    </lineage>
</organism>
<comment type="catalytic activity">
    <reaction evidence="11">
        <text>[GlcNAc-(1-&gt;4)-Mur2Ac(oyl-L-Ala-gamma-D-Glu-L-Lys-D-Ala-D-Ala)](n)-di-trans,octa-cis-undecaprenyl diphosphate + beta-D-GlcNAc-(1-&gt;4)-Mur2Ac(oyl-L-Ala-gamma-D-Glu-L-Lys-D-Ala-D-Ala)-di-trans,octa-cis-undecaprenyl diphosphate = [GlcNAc-(1-&gt;4)-Mur2Ac(oyl-L-Ala-gamma-D-Glu-L-Lys-D-Ala-D-Ala)](n+1)-di-trans,octa-cis-undecaprenyl diphosphate + di-trans,octa-cis-undecaprenyl diphosphate + H(+)</text>
        <dbReference type="Rhea" id="RHEA:23708"/>
        <dbReference type="Rhea" id="RHEA-COMP:9602"/>
        <dbReference type="Rhea" id="RHEA-COMP:9603"/>
        <dbReference type="ChEBI" id="CHEBI:15378"/>
        <dbReference type="ChEBI" id="CHEBI:58405"/>
        <dbReference type="ChEBI" id="CHEBI:60033"/>
        <dbReference type="ChEBI" id="CHEBI:78435"/>
        <dbReference type="EC" id="2.4.99.28"/>
    </reaction>
</comment>
<dbReference type="PANTHER" id="PTHR32282:SF15">
    <property type="entry name" value="PENICILLIN-BINDING PROTEIN 1C"/>
    <property type="match status" value="1"/>
</dbReference>
<dbReference type="Pfam" id="PF00905">
    <property type="entry name" value="Transpeptidase"/>
    <property type="match status" value="1"/>
</dbReference>
<dbReference type="Gene3D" id="3.40.710.10">
    <property type="entry name" value="DD-peptidase/beta-lactamase superfamily"/>
    <property type="match status" value="1"/>
</dbReference>
<dbReference type="SUPFAM" id="SSF53955">
    <property type="entry name" value="Lysozyme-like"/>
    <property type="match status" value="1"/>
</dbReference>
<dbReference type="InterPro" id="IPR050396">
    <property type="entry name" value="Glycosyltr_51/Transpeptidase"/>
</dbReference>
<evidence type="ECO:0000259" key="14">
    <source>
        <dbReference type="Pfam" id="PF00912"/>
    </source>
</evidence>
<evidence type="ECO:0000256" key="5">
    <source>
        <dbReference type="ARBA" id="ARBA00022670"/>
    </source>
</evidence>
<dbReference type="EC" id="2.4.99.28" evidence="10"/>
<evidence type="ECO:0000256" key="2">
    <source>
        <dbReference type="ARBA" id="ARBA00007090"/>
    </source>
</evidence>
<proteinExistence type="inferred from homology"/>
<dbReference type="NCBIfam" id="TIGR02073">
    <property type="entry name" value="PBP_1c"/>
    <property type="match status" value="1"/>
</dbReference>
<dbReference type="PANTHER" id="PTHR32282">
    <property type="entry name" value="BINDING PROTEIN TRANSPEPTIDASE, PUTATIVE-RELATED"/>
    <property type="match status" value="1"/>
</dbReference>
<dbReference type="GO" id="GO:0030288">
    <property type="term" value="C:outer membrane-bounded periplasmic space"/>
    <property type="evidence" value="ECO:0007669"/>
    <property type="project" value="TreeGrafter"/>
</dbReference>
<keyword evidence="12" id="KW-0732">Signal</keyword>
<dbReference type="InterPro" id="IPR023346">
    <property type="entry name" value="Lysozyme-like_dom_sf"/>
</dbReference>
<evidence type="ECO:0000259" key="15">
    <source>
        <dbReference type="Pfam" id="PF06832"/>
    </source>
</evidence>
<comment type="similarity">
    <text evidence="2">In the C-terminal section; belongs to the transpeptidase family.</text>
</comment>
<dbReference type="EMBL" id="FCOX02000014">
    <property type="protein sequence ID" value="SAK73697.1"/>
    <property type="molecule type" value="Genomic_DNA"/>
</dbReference>
<dbReference type="Proteomes" id="UP000071859">
    <property type="component" value="Unassembled WGS sequence"/>
</dbReference>
<dbReference type="GO" id="GO:0009252">
    <property type="term" value="P:peptidoglycan biosynthetic process"/>
    <property type="evidence" value="ECO:0007669"/>
    <property type="project" value="UniProtKB-UniPathway"/>
</dbReference>
<keyword evidence="4" id="KW-0121">Carboxypeptidase</keyword>
<dbReference type="UniPathway" id="UPA00219"/>
<name>A0A158BWQ0_9BURK</name>